<gene>
    <name evidence="1" type="ORF">GGQ89_002992</name>
</gene>
<dbReference type="RefSeq" id="WP_244955798.1">
    <property type="nucleotide sequence ID" value="NZ_JACHNX010000013.1"/>
</dbReference>
<evidence type="ECO:0008006" key="3">
    <source>
        <dbReference type="Google" id="ProtNLM"/>
    </source>
</evidence>
<name>A0ABR6KCB8_9SPHN</name>
<keyword evidence="2" id="KW-1185">Reference proteome</keyword>
<reference evidence="1 2" key="1">
    <citation type="submission" date="2020-08" db="EMBL/GenBank/DDBJ databases">
        <title>Genomic Encyclopedia of Type Strains, Phase IV (KMG-IV): sequencing the most valuable type-strain genomes for metagenomic binning, comparative biology and taxonomic classification.</title>
        <authorList>
            <person name="Goeker M."/>
        </authorList>
    </citation>
    <scope>NUCLEOTIDE SEQUENCE [LARGE SCALE GENOMIC DNA]</scope>
    <source>
        <strain evidence="1 2">DSM 14562</strain>
    </source>
</reference>
<protein>
    <recommendedName>
        <fullName evidence="3">Antitoxin</fullName>
    </recommendedName>
</protein>
<sequence>MLKTRMKRLATQTELDLRRLAAIEAAVAALDDEDLLDFADIFAGGDPTPLRAMAEEQMRKRGIRL</sequence>
<comment type="caution">
    <text evidence="1">The sequence shown here is derived from an EMBL/GenBank/DDBJ whole genome shotgun (WGS) entry which is preliminary data.</text>
</comment>
<dbReference type="Proteomes" id="UP000584663">
    <property type="component" value="Unassembled WGS sequence"/>
</dbReference>
<organism evidence="1 2">
    <name type="scientific">Sphingomonas yabuuchiae</name>
    <dbReference type="NCBI Taxonomy" id="172044"/>
    <lineage>
        <taxon>Bacteria</taxon>
        <taxon>Pseudomonadati</taxon>
        <taxon>Pseudomonadota</taxon>
        <taxon>Alphaproteobacteria</taxon>
        <taxon>Sphingomonadales</taxon>
        <taxon>Sphingomonadaceae</taxon>
        <taxon>Sphingomonas</taxon>
    </lineage>
</organism>
<evidence type="ECO:0000313" key="2">
    <source>
        <dbReference type="Proteomes" id="UP000584663"/>
    </source>
</evidence>
<evidence type="ECO:0000313" key="1">
    <source>
        <dbReference type="EMBL" id="MBB4610758.1"/>
    </source>
</evidence>
<dbReference type="EMBL" id="JACHNX010000013">
    <property type="protein sequence ID" value="MBB4610758.1"/>
    <property type="molecule type" value="Genomic_DNA"/>
</dbReference>
<accession>A0ABR6KCB8</accession>
<proteinExistence type="predicted"/>